<gene>
    <name evidence="2" type="ORF">J8H85_14140</name>
</gene>
<dbReference type="Pfam" id="PF13302">
    <property type="entry name" value="Acetyltransf_3"/>
    <property type="match status" value="1"/>
</dbReference>
<evidence type="ECO:0000313" key="2">
    <source>
        <dbReference type="EMBL" id="MBP0904975.1"/>
    </source>
</evidence>
<evidence type="ECO:0000313" key="3">
    <source>
        <dbReference type="Proteomes" id="UP000670776"/>
    </source>
</evidence>
<feature type="domain" description="N-acetyltransferase" evidence="1">
    <location>
        <begin position="10"/>
        <end position="168"/>
    </location>
</feature>
<dbReference type="Gene3D" id="3.40.630.30">
    <property type="match status" value="1"/>
</dbReference>
<dbReference type="RefSeq" id="WP_209655866.1">
    <property type="nucleotide sequence ID" value="NZ_JAGJCB010000015.1"/>
</dbReference>
<dbReference type="PANTHER" id="PTHR43792:SF1">
    <property type="entry name" value="N-ACETYLTRANSFERASE DOMAIN-CONTAINING PROTEIN"/>
    <property type="match status" value="1"/>
</dbReference>
<sequence>MYKTIETERLIIRPLNLTDSKFIIELVNSEGWLKFIGNRNISNKEDAEKYIQKILDSPNFYYSVFQLKTTKKPIGIVTFLHREEQKYPDIGFAMLPNYEKNGYTLEASKKYLDEILKSNTYENIIAITIPENQKSIKLLKKLGLAYESDYVGEHGTLSVFGLNAKKASK</sequence>
<protein>
    <submittedName>
        <fullName evidence="2">GNAT family N-acetyltransferase</fullName>
    </submittedName>
</protein>
<dbReference type="SUPFAM" id="SSF55729">
    <property type="entry name" value="Acyl-CoA N-acyltransferases (Nat)"/>
    <property type="match status" value="1"/>
</dbReference>
<keyword evidence="3" id="KW-1185">Reference proteome</keyword>
<dbReference type="PROSITE" id="PS51186">
    <property type="entry name" value="GNAT"/>
    <property type="match status" value="1"/>
</dbReference>
<reference evidence="2 3" key="1">
    <citation type="submission" date="2021-04" db="EMBL/GenBank/DDBJ databases">
        <title>Mariniflexile gromovii gen. nov., sp. nov., a gliding bacterium isolated from the sea urchin Strongylocentrotus intermedius.</title>
        <authorList>
            <person name="Ko S."/>
            <person name="Le V."/>
            <person name="Ahn C.-Y."/>
            <person name="Oh H.-M."/>
        </authorList>
    </citation>
    <scope>NUCLEOTIDE SEQUENCE [LARGE SCALE GENOMIC DNA]</scope>
    <source>
        <strain evidence="2 3">KCTC 12570</strain>
    </source>
</reference>
<dbReference type="PANTHER" id="PTHR43792">
    <property type="entry name" value="GNAT FAMILY, PUTATIVE (AFU_ORTHOLOGUE AFUA_3G00765)-RELATED-RELATED"/>
    <property type="match status" value="1"/>
</dbReference>
<dbReference type="InterPro" id="IPR016181">
    <property type="entry name" value="Acyl_CoA_acyltransferase"/>
</dbReference>
<proteinExistence type="predicted"/>
<accession>A0ABS4BY36</accession>
<dbReference type="InterPro" id="IPR000182">
    <property type="entry name" value="GNAT_dom"/>
</dbReference>
<dbReference type="Proteomes" id="UP000670776">
    <property type="component" value="Unassembled WGS sequence"/>
</dbReference>
<name>A0ABS4BY36_9FLAO</name>
<evidence type="ECO:0000259" key="1">
    <source>
        <dbReference type="PROSITE" id="PS51186"/>
    </source>
</evidence>
<organism evidence="2 3">
    <name type="scientific">Mariniflexile gromovii</name>
    <dbReference type="NCBI Taxonomy" id="362523"/>
    <lineage>
        <taxon>Bacteria</taxon>
        <taxon>Pseudomonadati</taxon>
        <taxon>Bacteroidota</taxon>
        <taxon>Flavobacteriia</taxon>
        <taxon>Flavobacteriales</taxon>
        <taxon>Flavobacteriaceae</taxon>
        <taxon>Mariniflexile</taxon>
    </lineage>
</organism>
<comment type="caution">
    <text evidence="2">The sequence shown here is derived from an EMBL/GenBank/DDBJ whole genome shotgun (WGS) entry which is preliminary data.</text>
</comment>
<dbReference type="EMBL" id="JAGJCB010000015">
    <property type="protein sequence ID" value="MBP0904975.1"/>
    <property type="molecule type" value="Genomic_DNA"/>
</dbReference>
<dbReference type="InterPro" id="IPR051531">
    <property type="entry name" value="N-acetyltransferase"/>
</dbReference>